<dbReference type="Proteomes" id="UP000053989">
    <property type="component" value="Unassembled WGS sequence"/>
</dbReference>
<evidence type="ECO:0000313" key="2">
    <source>
        <dbReference type="Proteomes" id="UP000053989"/>
    </source>
</evidence>
<name>A0A0C3AX21_9AGAM</name>
<reference evidence="2" key="2">
    <citation type="submission" date="2015-01" db="EMBL/GenBank/DDBJ databases">
        <title>Evolutionary Origins and Diversification of the Mycorrhizal Mutualists.</title>
        <authorList>
            <consortium name="DOE Joint Genome Institute"/>
            <consortium name="Mycorrhizal Genomics Consortium"/>
            <person name="Kohler A."/>
            <person name="Kuo A."/>
            <person name="Nagy L.G."/>
            <person name="Floudas D."/>
            <person name="Copeland A."/>
            <person name="Barry K.W."/>
            <person name="Cichocki N."/>
            <person name="Veneault-Fourrey C."/>
            <person name="LaButti K."/>
            <person name="Lindquist E.A."/>
            <person name="Lipzen A."/>
            <person name="Lundell T."/>
            <person name="Morin E."/>
            <person name="Murat C."/>
            <person name="Riley R."/>
            <person name="Ohm R."/>
            <person name="Sun H."/>
            <person name="Tunlid A."/>
            <person name="Henrissat B."/>
            <person name="Grigoriev I.V."/>
            <person name="Hibbett D.S."/>
            <person name="Martin F."/>
        </authorList>
    </citation>
    <scope>NUCLEOTIDE SEQUENCE [LARGE SCALE GENOMIC DNA]</scope>
    <source>
        <strain evidence="2">Foug A</strain>
    </source>
</reference>
<organism evidence="1 2">
    <name type="scientific">Scleroderma citrinum Foug A</name>
    <dbReference type="NCBI Taxonomy" id="1036808"/>
    <lineage>
        <taxon>Eukaryota</taxon>
        <taxon>Fungi</taxon>
        <taxon>Dikarya</taxon>
        <taxon>Basidiomycota</taxon>
        <taxon>Agaricomycotina</taxon>
        <taxon>Agaricomycetes</taxon>
        <taxon>Agaricomycetidae</taxon>
        <taxon>Boletales</taxon>
        <taxon>Sclerodermatineae</taxon>
        <taxon>Sclerodermataceae</taxon>
        <taxon>Scleroderma</taxon>
    </lineage>
</organism>
<dbReference type="EMBL" id="KN822006">
    <property type="protein sequence ID" value="KIM69527.1"/>
    <property type="molecule type" value="Genomic_DNA"/>
</dbReference>
<keyword evidence="2" id="KW-1185">Reference proteome</keyword>
<accession>A0A0C3AX21</accession>
<reference evidence="1 2" key="1">
    <citation type="submission" date="2014-04" db="EMBL/GenBank/DDBJ databases">
        <authorList>
            <consortium name="DOE Joint Genome Institute"/>
            <person name="Kuo A."/>
            <person name="Kohler A."/>
            <person name="Nagy L.G."/>
            <person name="Floudas D."/>
            <person name="Copeland A."/>
            <person name="Barry K.W."/>
            <person name="Cichocki N."/>
            <person name="Veneault-Fourrey C."/>
            <person name="LaButti K."/>
            <person name="Lindquist E.A."/>
            <person name="Lipzen A."/>
            <person name="Lundell T."/>
            <person name="Morin E."/>
            <person name="Murat C."/>
            <person name="Sun H."/>
            <person name="Tunlid A."/>
            <person name="Henrissat B."/>
            <person name="Grigoriev I.V."/>
            <person name="Hibbett D.S."/>
            <person name="Martin F."/>
            <person name="Nordberg H.P."/>
            <person name="Cantor M.N."/>
            <person name="Hua S.X."/>
        </authorList>
    </citation>
    <scope>NUCLEOTIDE SEQUENCE [LARGE SCALE GENOMIC DNA]</scope>
    <source>
        <strain evidence="1 2">Foug A</strain>
    </source>
</reference>
<protein>
    <submittedName>
        <fullName evidence="1">Uncharacterized protein</fullName>
    </submittedName>
</protein>
<dbReference type="AlphaFoldDB" id="A0A0C3AX21"/>
<sequence length="62" mass="7107">MSASHMGKGVTVYSWPCANESMRRSRMVSANVKPWQPLKVQWYMRDGEAVVFAGQSNQCRRD</sequence>
<gene>
    <name evidence="1" type="ORF">SCLCIDRAFT_1207973</name>
</gene>
<proteinExistence type="predicted"/>
<evidence type="ECO:0000313" key="1">
    <source>
        <dbReference type="EMBL" id="KIM69527.1"/>
    </source>
</evidence>
<dbReference type="InParanoid" id="A0A0C3AX21"/>
<dbReference type="HOGENOM" id="CLU_2905485_0_0_1"/>